<feature type="transmembrane region" description="Helical" evidence="1">
    <location>
        <begin position="329"/>
        <end position="352"/>
    </location>
</feature>
<evidence type="ECO:0000256" key="1">
    <source>
        <dbReference type="SAM" id="Phobius"/>
    </source>
</evidence>
<dbReference type="EMBL" id="BJNZ01000003">
    <property type="protein sequence ID" value="GED08639.1"/>
    <property type="molecule type" value="Genomic_DNA"/>
</dbReference>
<accession>A0A4Y4DTE3</accession>
<dbReference type="AlphaFoldDB" id="A0A4Y4DTE3"/>
<keyword evidence="1" id="KW-1133">Transmembrane helix</keyword>
<feature type="transmembrane region" description="Helical" evidence="1">
    <location>
        <begin position="466"/>
        <end position="483"/>
    </location>
</feature>
<dbReference type="CDD" id="cd06423">
    <property type="entry name" value="CESA_like"/>
    <property type="match status" value="1"/>
</dbReference>
<dbReference type="PANTHER" id="PTHR43630">
    <property type="entry name" value="POLY-BETA-1,6-N-ACETYL-D-GLUCOSAMINE SYNTHASE"/>
    <property type="match status" value="1"/>
</dbReference>
<evidence type="ECO:0000313" key="3">
    <source>
        <dbReference type="EMBL" id="GED08639.1"/>
    </source>
</evidence>
<feature type="domain" description="Glycosyltransferase 2-like" evidence="2">
    <location>
        <begin position="56"/>
        <end position="235"/>
    </location>
</feature>
<gene>
    <name evidence="3" type="ORF">CCE02nite_06380</name>
</gene>
<dbReference type="SUPFAM" id="SSF53448">
    <property type="entry name" value="Nucleotide-diphospho-sugar transferases"/>
    <property type="match status" value="1"/>
</dbReference>
<keyword evidence="1" id="KW-0472">Membrane</keyword>
<reference evidence="3 4" key="1">
    <citation type="submission" date="2019-06" db="EMBL/GenBank/DDBJ databases">
        <title>Whole genome shotgun sequence of Cellulosimicrobium cellulans NBRC 15516.</title>
        <authorList>
            <person name="Hosoyama A."/>
            <person name="Uohara A."/>
            <person name="Ohji S."/>
            <person name="Ichikawa N."/>
        </authorList>
    </citation>
    <scope>NUCLEOTIDE SEQUENCE [LARGE SCALE GENOMIC DNA]</scope>
    <source>
        <strain evidence="3 4">NBRC 15516</strain>
    </source>
</reference>
<feature type="transmembrane region" description="Helical" evidence="1">
    <location>
        <begin position="358"/>
        <end position="376"/>
    </location>
</feature>
<dbReference type="Gene3D" id="3.90.550.10">
    <property type="entry name" value="Spore Coat Polysaccharide Biosynthesis Protein SpsA, Chain A"/>
    <property type="match status" value="1"/>
</dbReference>
<evidence type="ECO:0000259" key="2">
    <source>
        <dbReference type="Pfam" id="PF00535"/>
    </source>
</evidence>
<feature type="transmembrane region" description="Helical" evidence="1">
    <location>
        <begin position="432"/>
        <end position="454"/>
    </location>
</feature>
<organism evidence="3 4">
    <name type="scientific">Cellulosimicrobium cellulans</name>
    <name type="common">Arthrobacter luteus</name>
    <dbReference type="NCBI Taxonomy" id="1710"/>
    <lineage>
        <taxon>Bacteria</taxon>
        <taxon>Bacillati</taxon>
        <taxon>Actinomycetota</taxon>
        <taxon>Actinomycetes</taxon>
        <taxon>Micrococcales</taxon>
        <taxon>Promicromonosporaceae</taxon>
        <taxon>Cellulosimicrobium</taxon>
    </lineage>
</organism>
<keyword evidence="1" id="KW-0812">Transmembrane</keyword>
<dbReference type="Pfam" id="PF00535">
    <property type="entry name" value="Glycos_transf_2"/>
    <property type="match status" value="1"/>
</dbReference>
<protein>
    <recommendedName>
        <fullName evidence="2">Glycosyltransferase 2-like domain-containing protein</fullName>
    </recommendedName>
</protein>
<dbReference type="Proteomes" id="UP000316659">
    <property type="component" value="Unassembled WGS sequence"/>
</dbReference>
<dbReference type="InterPro" id="IPR029044">
    <property type="entry name" value="Nucleotide-diphossugar_trans"/>
</dbReference>
<proteinExistence type="predicted"/>
<name>A0A4Y4DTE3_CELCE</name>
<sequence length="495" mass="54453">MNPTTNEALMTALLTDRDPVDVDEPAPFGTELDRYQFTPDEVVVQAPVRRATIGAIIPAYNEGSTIKSVLKGILRQTRLPDVVHVVVNNTSDRTFAKASKLAGEHTTRRRGVEQTTRVYVHDLGALPDKKVGALNYGYRLVHGADYLLGVDGDTVLAKDAVERLEAEMSSDPRIGGISAIYTVDNVTPRGPLSRFLLTGQRAQFAAFNMQNLLRGRNMAVLGGQASLFRMSALEAVMLAHHQRDPWVSDSEVEDSLLSLQIKSLGYSTKISATARATVGGMTTLRALDGQQVKWNYGAIDLMWPGQRGDTRGQPFHPNLRLRWMENVGMLVNAVTRLLFGLLVAGALSIHAFEFSPVWLVPPVVAVALNVRTALSIKDRTWRDVLFAATLVPAELYMWIRVGHFARAWVKFLARSRTDNWAAQAKAERGSGWAFLSPLLVALVGLACVLWAWTILPPGARSSVLSVGWPVLGIVTIAQTVFMLRRLVRRHHGLVA</sequence>
<dbReference type="PANTHER" id="PTHR43630:SF2">
    <property type="entry name" value="GLYCOSYLTRANSFERASE"/>
    <property type="match status" value="1"/>
</dbReference>
<evidence type="ECO:0000313" key="4">
    <source>
        <dbReference type="Proteomes" id="UP000316659"/>
    </source>
</evidence>
<dbReference type="InterPro" id="IPR001173">
    <property type="entry name" value="Glyco_trans_2-like"/>
</dbReference>
<comment type="caution">
    <text evidence="3">The sequence shown here is derived from an EMBL/GenBank/DDBJ whole genome shotgun (WGS) entry which is preliminary data.</text>
</comment>